<dbReference type="AlphaFoldDB" id="A0A1B1NE22"/>
<sequence length="137" mass="14494">MSGAGVVLDASAALSWCFEDEWTPSSDVVLEVVRADGAVVPPLWDLEIANVLAGAERRGRISAAHARHLMALLGQLPIEVSEHDHGMSELLAQARTSGLSAYDACYLLTAMTSGLPLATLEIKLREAARAQGVTCLP</sequence>
<keyword evidence="4" id="KW-0460">Magnesium</keyword>
<dbReference type="InterPro" id="IPR002716">
    <property type="entry name" value="PIN_dom"/>
</dbReference>
<gene>
    <name evidence="6" type="ORF">SGUI_2286</name>
</gene>
<keyword evidence="1" id="KW-0540">Nuclease</keyword>
<proteinExistence type="predicted"/>
<dbReference type="GO" id="GO:0016787">
    <property type="term" value="F:hydrolase activity"/>
    <property type="evidence" value="ECO:0007669"/>
    <property type="project" value="UniProtKB-KW"/>
</dbReference>
<organism evidence="6 7">
    <name type="scientific">Serinicoccus hydrothermalis</name>
    <dbReference type="NCBI Taxonomy" id="1758689"/>
    <lineage>
        <taxon>Bacteria</taxon>
        <taxon>Bacillati</taxon>
        <taxon>Actinomycetota</taxon>
        <taxon>Actinomycetes</taxon>
        <taxon>Micrococcales</taxon>
        <taxon>Ornithinimicrobiaceae</taxon>
        <taxon>Serinicoccus</taxon>
    </lineage>
</organism>
<name>A0A1B1NE22_9MICO</name>
<dbReference type="CDD" id="cd09873">
    <property type="entry name" value="PIN_Pae0151-like"/>
    <property type="match status" value="1"/>
</dbReference>
<dbReference type="InterPro" id="IPR051619">
    <property type="entry name" value="TypeII_TA_RNase_PINc/VapC"/>
</dbReference>
<evidence type="ECO:0000313" key="6">
    <source>
        <dbReference type="EMBL" id="ANS79682.1"/>
    </source>
</evidence>
<dbReference type="InterPro" id="IPR029060">
    <property type="entry name" value="PIN-like_dom_sf"/>
</dbReference>
<dbReference type="PANTHER" id="PTHR35901">
    <property type="entry name" value="RIBONUCLEASE VAPC3"/>
    <property type="match status" value="1"/>
</dbReference>
<dbReference type="GO" id="GO:0004518">
    <property type="term" value="F:nuclease activity"/>
    <property type="evidence" value="ECO:0007669"/>
    <property type="project" value="UniProtKB-KW"/>
</dbReference>
<dbReference type="SUPFAM" id="SSF88723">
    <property type="entry name" value="PIN domain-like"/>
    <property type="match status" value="1"/>
</dbReference>
<reference evidence="6 7" key="1">
    <citation type="submission" date="2016-03" db="EMBL/GenBank/DDBJ databases">
        <title>Shallow-sea hydrothermal system.</title>
        <authorList>
            <person name="Tang K."/>
        </authorList>
    </citation>
    <scope>NUCLEOTIDE SEQUENCE [LARGE SCALE GENOMIC DNA]</scope>
    <source>
        <strain evidence="6 7">JLT9</strain>
    </source>
</reference>
<feature type="domain" description="PIN" evidence="5">
    <location>
        <begin position="6"/>
        <end position="129"/>
    </location>
</feature>
<evidence type="ECO:0000256" key="2">
    <source>
        <dbReference type="ARBA" id="ARBA00022723"/>
    </source>
</evidence>
<evidence type="ECO:0000313" key="7">
    <source>
        <dbReference type="Proteomes" id="UP000092482"/>
    </source>
</evidence>
<accession>A0A1B1NE22</accession>
<dbReference type="Gene3D" id="3.40.50.1010">
    <property type="entry name" value="5'-nuclease"/>
    <property type="match status" value="1"/>
</dbReference>
<keyword evidence="2" id="KW-0479">Metal-binding</keyword>
<evidence type="ECO:0000256" key="4">
    <source>
        <dbReference type="ARBA" id="ARBA00022842"/>
    </source>
</evidence>
<dbReference type="STRING" id="1758689.SGUI_2286"/>
<evidence type="ECO:0000256" key="3">
    <source>
        <dbReference type="ARBA" id="ARBA00022801"/>
    </source>
</evidence>
<dbReference type="GO" id="GO:0046872">
    <property type="term" value="F:metal ion binding"/>
    <property type="evidence" value="ECO:0007669"/>
    <property type="project" value="UniProtKB-KW"/>
</dbReference>
<dbReference type="Pfam" id="PF01850">
    <property type="entry name" value="PIN"/>
    <property type="match status" value="1"/>
</dbReference>
<dbReference type="Proteomes" id="UP000092482">
    <property type="component" value="Chromosome"/>
</dbReference>
<evidence type="ECO:0000256" key="1">
    <source>
        <dbReference type="ARBA" id="ARBA00022722"/>
    </source>
</evidence>
<dbReference type="PANTHER" id="PTHR35901:SF1">
    <property type="entry name" value="EXONUCLEASE VAPC9"/>
    <property type="match status" value="1"/>
</dbReference>
<keyword evidence="7" id="KW-1185">Reference proteome</keyword>
<protein>
    <submittedName>
        <fullName evidence="6">Death on curing protein, Doc toxin</fullName>
    </submittedName>
</protein>
<dbReference type="KEGG" id="serj:SGUI_2286"/>
<dbReference type="EMBL" id="CP014989">
    <property type="protein sequence ID" value="ANS79682.1"/>
    <property type="molecule type" value="Genomic_DNA"/>
</dbReference>
<dbReference type="OrthoDB" id="4377304at2"/>
<dbReference type="InterPro" id="IPR044153">
    <property type="entry name" value="PIN_Pae0151-like"/>
</dbReference>
<dbReference type="RefSeq" id="WP_066640359.1">
    <property type="nucleotide sequence ID" value="NZ_CP014989.1"/>
</dbReference>
<evidence type="ECO:0000259" key="5">
    <source>
        <dbReference type="Pfam" id="PF01850"/>
    </source>
</evidence>
<keyword evidence="3" id="KW-0378">Hydrolase</keyword>